<feature type="compositionally biased region" description="Basic and acidic residues" evidence="1">
    <location>
        <begin position="45"/>
        <end position="54"/>
    </location>
</feature>
<feature type="transmembrane region" description="Helical" evidence="2">
    <location>
        <begin position="12"/>
        <end position="29"/>
    </location>
</feature>
<accession>A0A067PVF2</accession>
<evidence type="ECO:0000256" key="1">
    <source>
        <dbReference type="SAM" id="MobiDB-lite"/>
    </source>
</evidence>
<proteinExistence type="predicted"/>
<feature type="region of interest" description="Disordered" evidence="1">
    <location>
        <begin position="33"/>
        <end position="75"/>
    </location>
</feature>
<name>A0A067PVF2_9AGAM</name>
<dbReference type="HOGENOM" id="CLU_2671416_0_0_1"/>
<dbReference type="InParanoid" id="A0A067PVF2"/>
<dbReference type="Proteomes" id="UP000027265">
    <property type="component" value="Unassembled WGS sequence"/>
</dbReference>
<evidence type="ECO:0000256" key="2">
    <source>
        <dbReference type="SAM" id="Phobius"/>
    </source>
</evidence>
<protein>
    <submittedName>
        <fullName evidence="3">Uncharacterized protein</fullName>
    </submittedName>
</protein>
<evidence type="ECO:0000313" key="3">
    <source>
        <dbReference type="EMBL" id="KDQ58803.1"/>
    </source>
</evidence>
<reference evidence="4" key="1">
    <citation type="journal article" date="2014" name="Proc. Natl. Acad. Sci. U.S.A.">
        <title>Extensive sampling of basidiomycete genomes demonstrates inadequacy of the white-rot/brown-rot paradigm for wood decay fungi.</title>
        <authorList>
            <person name="Riley R."/>
            <person name="Salamov A.A."/>
            <person name="Brown D.W."/>
            <person name="Nagy L.G."/>
            <person name="Floudas D."/>
            <person name="Held B.W."/>
            <person name="Levasseur A."/>
            <person name="Lombard V."/>
            <person name="Morin E."/>
            <person name="Otillar R."/>
            <person name="Lindquist E.A."/>
            <person name="Sun H."/>
            <person name="LaButti K.M."/>
            <person name="Schmutz J."/>
            <person name="Jabbour D."/>
            <person name="Luo H."/>
            <person name="Baker S.E."/>
            <person name="Pisabarro A.G."/>
            <person name="Walton J.D."/>
            <person name="Blanchette R.A."/>
            <person name="Henrissat B."/>
            <person name="Martin F."/>
            <person name="Cullen D."/>
            <person name="Hibbett D.S."/>
            <person name="Grigoriev I.V."/>
        </authorList>
    </citation>
    <scope>NUCLEOTIDE SEQUENCE [LARGE SCALE GENOMIC DNA]</scope>
    <source>
        <strain evidence="4">MUCL 33604</strain>
    </source>
</reference>
<keyword evidence="2" id="KW-0472">Membrane</keyword>
<keyword evidence="4" id="KW-1185">Reference proteome</keyword>
<sequence length="75" mass="7719">MSTHTNPSPRNAAIVGSVLFAGALIYWLSGPKVAPSEGSAPIARHRGEETKRGDANATMQKTVGDVRQKAGSASG</sequence>
<organism evidence="3 4">
    <name type="scientific">Jaapia argillacea MUCL 33604</name>
    <dbReference type="NCBI Taxonomy" id="933084"/>
    <lineage>
        <taxon>Eukaryota</taxon>
        <taxon>Fungi</taxon>
        <taxon>Dikarya</taxon>
        <taxon>Basidiomycota</taxon>
        <taxon>Agaricomycotina</taxon>
        <taxon>Agaricomycetes</taxon>
        <taxon>Agaricomycetidae</taxon>
        <taxon>Jaapiales</taxon>
        <taxon>Jaapiaceae</taxon>
        <taxon>Jaapia</taxon>
    </lineage>
</organism>
<dbReference type="EMBL" id="KL197717">
    <property type="protein sequence ID" value="KDQ58803.1"/>
    <property type="molecule type" value="Genomic_DNA"/>
</dbReference>
<keyword evidence="2" id="KW-0812">Transmembrane</keyword>
<evidence type="ECO:0000313" key="4">
    <source>
        <dbReference type="Proteomes" id="UP000027265"/>
    </source>
</evidence>
<keyword evidence="2" id="KW-1133">Transmembrane helix</keyword>
<dbReference type="AlphaFoldDB" id="A0A067PVF2"/>
<gene>
    <name evidence="3" type="ORF">JAAARDRAFT_193322</name>
</gene>